<dbReference type="SUPFAM" id="SSF116842">
    <property type="entry name" value="XseB-like"/>
    <property type="match status" value="1"/>
</dbReference>
<reference evidence="7 10" key="2">
    <citation type="submission" date="2019-07" db="EMBL/GenBank/DDBJ databases">
        <title>Draft genome sequences of 15 bacterial species constituting the stable defined intestinal microbiota of the GM15 gnotobiotic mouse model.</title>
        <authorList>
            <person name="Elie C."/>
            <person name="Mathieu A."/>
            <person name="Saliou A."/>
            <person name="Darnaud M."/>
            <person name="Leulier F."/>
            <person name="Tamellini A."/>
        </authorList>
    </citation>
    <scope>NUCLEOTIDE SEQUENCE [LARGE SCALE GENOMIC DNA]</scope>
    <source>
        <strain evidence="10">ASF 502</strain>
        <strain evidence="7">MD300</strain>
    </source>
</reference>
<comment type="caution">
    <text evidence="8">The sequence shown here is derived from an EMBL/GenBank/DDBJ whole genome shotgun (WGS) entry which is preliminary data.</text>
</comment>
<dbReference type="GO" id="GO:0009318">
    <property type="term" value="C:exodeoxyribonuclease VII complex"/>
    <property type="evidence" value="ECO:0007669"/>
    <property type="project" value="UniProtKB-UniRule"/>
</dbReference>
<evidence type="ECO:0000256" key="1">
    <source>
        <dbReference type="ARBA" id="ARBA00009998"/>
    </source>
</evidence>
<accession>N2AMX1</accession>
<dbReference type="HAMAP" id="MF_00337">
    <property type="entry name" value="Exonuc_7_S"/>
    <property type="match status" value="1"/>
</dbReference>
<dbReference type="OrthoDB" id="1771251at2"/>
<dbReference type="InterPro" id="IPR003761">
    <property type="entry name" value="Exonuc_VII_S"/>
</dbReference>
<dbReference type="STRING" id="2044587.C824_02151"/>
<evidence type="ECO:0000256" key="5">
    <source>
        <dbReference type="ARBA" id="ARBA00022839"/>
    </source>
</evidence>
<sequence>MEEEKKELEKGQVPLETLFGHLEEVIGKLEGEDVNLEESFRLYQEGMTLLNRCNSAIDRVEKKVLILDENGDTHQFQDGEDNELG</sequence>
<evidence type="ECO:0000256" key="2">
    <source>
        <dbReference type="ARBA" id="ARBA00022490"/>
    </source>
</evidence>
<dbReference type="Gene3D" id="1.10.287.1040">
    <property type="entry name" value="Exonuclease VII, small subunit"/>
    <property type="match status" value="1"/>
</dbReference>
<name>N2AMX1_9FIRM</name>
<dbReference type="RefSeq" id="WP_004078843.1">
    <property type="nucleotide sequence ID" value="NZ_CASCYM010000006.1"/>
</dbReference>
<comment type="catalytic activity">
    <reaction evidence="6">
        <text>Exonucleolytic cleavage in either 5'- to 3'- or 3'- to 5'-direction to yield nucleoside 5'-phosphates.</text>
        <dbReference type="EC" id="3.1.11.6"/>
    </reaction>
</comment>
<evidence type="ECO:0000256" key="6">
    <source>
        <dbReference type="HAMAP-Rule" id="MF_00337"/>
    </source>
</evidence>
<evidence type="ECO:0000313" key="9">
    <source>
        <dbReference type="Proteomes" id="UP000274920"/>
    </source>
</evidence>
<dbReference type="HOGENOM" id="CLU_145918_2_3_9"/>
<dbReference type="PIRSF" id="PIRSF006488">
    <property type="entry name" value="Exonuc_VII_S"/>
    <property type="match status" value="1"/>
</dbReference>
<dbReference type="eggNOG" id="COG1722">
    <property type="taxonomic scope" value="Bacteria"/>
</dbReference>
<evidence type="ECO:0000313" key="8">
    <source>
        <dbReference type="EMBL" id="RRK31798.1"/>
    </source>
</evidence>
<dbReference type="Proteomes" id="UP000474104">
    <property type="component" value="Unassembled WGS sequence"/>
</dbReference>
<keyword evidence="2 6" id="KW-0963">Cytoplasm</keyword>
<dbReference type="GO" id="GO:0008855">
    <property type="term" value="F:exodeoxyribonuclease VII activity"/>
    <property type="evidence" value="ECO:0007669"/>
    <property type="project" value="UniProtKB-UniRule"/>
</dbReference>
<dbReference type="EMBL" id="VIRB01000112">
    <property type="protein sequence ID" value="NDO70602.1"/>
    <property type="molecule type" value="Genomic_DNA"/>
</dbReference>
<protein>
    <recommendedName>
        <fullName evidence="6">Exodeoxyribonuclease 7 small subunit</fullName>
        <ecNumber evidence="6">3.1.11.6</ecNumber>
    </recommendedName>
    <alternativeName>
        <fullName evidence="6">Exodeoxyribonuclease VII small subunit</fullName>
        <shortName evidence="6">Exonuclease VII small subunit</shortName>
    </alternativeName>
</protein>
<reference evidence="8" key="1">
    <citation type="submission" date="2018-10" db="EMBL/GenBank/DDBJ databases">
        <title>Schaedlerella arabinophila gen. nov. sp. nov., isolated from the mouse intestinal tract and comparative analysis with the genome of the closely related altered Schaedler flora strain ASF502.</title>
        <authorList>
            <person name="Miyake S."/>
            <person name="Soh M."/>
            <person name="Seedorf H."/>
        </authorList>
    </citation>
    <scope>NUCLEOTIDE SEQUENCE [LARGE SCALE GENOMIC DNA]</scope>
    <source>
        <strain evidence="8">DSM 106076</strain>
    </source>
</reference>
<keyword evidence="3 6" id="KW-0540">Nuclease</keyword>
<comment type="similarity">
    <text evidence="1 6">Belongs to the XseB family.</text>
</comment>
<accession>A0A3R8R489</accession>
<comment type="function">
    <text evidence="6">Bidirectionally degrades single-stranded DNA into large acid-insoluble oligonucleotides, which are then degraded further into small acid-soluble oligonucleotides.</text>
</comment>
<gene>
    <name evidence="6 8" type="primary">xseB</name>
    <name evidence="8" type="ORF">EBB54_10785</name>
    <name evidence="7" type="ORF">FMM80_18905</name>
</gene>
<evidence type="ECO:0000256" key="4">
    <source>
        <dbReference type="ARBA" id="ARBA00022801"/>
    </source>
</evidence>
<evidence type="ECO:0000256" key="3">
    <source>
        <dbReference type="ARBA" id="ARBA00022722"/>
    </source>
</evidence>
<comment type="subunit">
    <text evidence="6">Heterooligomer composed of large and small subunits.</text>
</comment>
<keyword evidence="5 6" id="KW-0269">Exonuclease</keyword>
<proteinExistence type="inferred from homology"/>
<dbReference type="PANTHER" id="PTHR34137">
    <property type="entry name" value="EXODEOXYRIBONUCLEASE 7 SMALL SUBUNIT"/>
    <property type="match status" value="1"/>
</dbReference>
<keyword evidence="9" id="KW-1185">Reference proteome</keyword>
<dbReference type="AlphaFoldDB" id="N2AMX1"/>
<dbReference type="Proteomes" id="UP000274920">
    <property type="component" value="Unassembled WGS sequence"/>
</dbReference>
<dbReference type="GO" id="GO:0005829">
    <property type="term" value="C:cytosol"/>
    <property type="evidence" value="ECO:0007669"/>
    <property type="project" value="TreeGrafter"/>
</dbReference>
<comment type="subcellular location">
    <subcellularLocation>
        <location evidence="6">Cytoplasm</location>
    </subcellularLocation>
</comment>
<dbReference type="InterPro" id="IPR037004">
    <property type="entry name" value="Exonuc_VII_ssu_sf"/>
</dbReference>
<keyword evidence="4 6" id="KW-0378">Hydrolase</keyword>
<evidence type="ECO:0000313" key="10">
    <source>
        <dbReference type="Proteomes" id="UP000474104"/>
    </source>
</evidence>
<organism evidence="8 9">
    <name type="scientific">Schaedlerella arabinosiphila</name>
    <dbReference type="NCBI Taxonomy" id="2044587"/>
    <lineage>
        <taxon>Bacteria</taxon>
        <taxon>Bacillati</taxon>
        <taxon>Bacillota</taxon>
        <taxon>Clostridia</taxon>
        <taxon>Lachnospirales</taxon>
        <taxon>Lachnospiraceae</taxon>
        <taxon>Schaedlerella</taxon>
    </lineage>
</organism>
<dbReference type="GO" id="GO:0006308">
    <property type="term" value="P:DNA catabolic process"/>
    <property type="evidence" value="ECO:0007669"/>
    <property type="project" value="UniProtKB-UniRule"/>
</dbReference>
<dbReference type="NCBIfam" id="TIGR01280">
    <property type="entry name" value="xseB"/>
    <property type="match status" value="1"/>
</dbReference>
<dbReference type="EC" id="3.1.11.6" evidence="6"/>
<evidence type="ECO:0000313" key="7">
    <source>
        <dbReference type="EMBL" id="NDO70602.1"/>
    </source>
</evidence>
<dbReference type="PANTHER" id="PTHR34137:SF1">
    <property type="entry name" value="EXODEOXYRIBONUCLEASE 7 SMALL SUBUNIT"/>
    <property type="match status" value="1"/>
</dbReference>
<dbReference type="EMBL" id="RHJS01000002">
    <property type="protein sequence ID" value="RRK31798.1"/>
    <property type="molecule type" value="Genomic_DNA"/>
</dbReference>
<dbReference type="Pfam" id="PF02609">
    <property type="entry name" value="Exonuc_VII_S"/>
    <property type="match status" value="1"/>
</dbReference>